<organism evidence="2">
    <name type="scientific">bioreactor metagenome</name>
    <dbReference type="NCBI Taxonomy" id="1076179"/>
    <lineage>
        <taxon>unclassified sequences</taxon>
        <taxon>metagenomes</taxon>
        <taxon>ecological metagenomes</taxon>
    </lineage>
</organism>
<keyword evidence="1" id="KW-0812">Transmembrane</keyword>
<feature type="transmembrane region" description="Helical" evidence="1">
    <location>
        <begin position="49"/>
        <end position="70"/>
    </location>
</feature>
<keyword evidence="1" id="KW-1133">Transmembrane helix</keyword>
<comment type="caution">
    <text evidence="2">The sequence shown here is derived from an EMBL/GenBank/DDBJ whole genome shotgun (WGS) entry which is preliminary data.</text>
</comment>
<accession>A0A644X007</accession>
<feature type="transmembrane region" description="Helical" evidence="1">
    <location>
        <begin position="7"/>
        <end position="29"/>
    </location>
</feature>
<evidence type="ECO:0000256" key="1">
    <source>
        <dbReference type="SAM" id="Phobius"/>
    </source>
</evidence>
<gene>
    <name evidence="2" type="ORF">SDC9_55769</name>
</gene>
<evidence type="ECO:0000313" key="2">
    <source>
        <dbReference type="EMBL" id="MPM09452.1"/>
    </source>
</evidence>
<name>A0A644X007_9ZZZZ</name>
<keyword evidence="1" id="KW-0472">Membrane</keyword>
<proteinExistence type="predicted"/>
<dbReference type="EMBL" id="VSSQ01001570">
    <property type="protein sequence ID" value="MPM09452.1"/>
    <property type="molecule type" value="Genomic_DNA"/>
</dbReference>
<feature type="transmembrane region" description="Helical" evidence="1">
    <location>
        <begin position="77"/>
        <end position="96"/>
    </location>
</feature>
<reference evidence="2" key="1">
    <citation type="submission" date="2019-08" db="EMBL/GenBank/DDBJ databases">
        <authorList>
            <person name="Kucharzyk K."/>
            <person name="Murdoch R.W."/>
            <person name="Higgins S."/>
            <person name="Loffler F."/>
        </authorList>
    </citation>
    <scope>NUCLEOTIDE SEQUENCE</scope>
</reference>
<sequence>MKSLSLYGFILSLISIATALYNQIVYVGAYHANECKTFSRQVCTDTHEMQVMLGIIAMVAAAASQILCFIPESKKKTILNFFGILLGIFGFLFGLAQATHLFDVTGYFSHP</sequence>
<dbReference type="AlphaFoldDB" id="A0A644X007"/>
<protein>
    <submittedName>
        <fullName evidence="2">Uncharacterized protein</fullName>
    </submittedName>
</protein>